<evidence type="ECO:0000256" key="3">
    <source>
        <dbReference type="PROSITE-ProRule" id="PRU00267"/>
    </source>
</evidence>
<dbReference type="InParanoid" id="D8Q1Q5"/>
<dbReference type="GO" id="GO:0000981">
    <property type="term" value="F:DNA-binding transcription factor activity, RNA polymerase II-specific"/>
    <property type="evidence" value="ECO:0007669"/>
    <property type="project" value="TreeGrafter"/>
</dbReference>
<dbReference type="PROSITE" id="PS50118">
    <property type="entry name" value="HMG_BOX_2"/>
    <property type="match status" value="1"/>
</dbReference>
<evidence type="ECO:0000313" key="7">
    <source>
        <dbReference type="Proteomes" id="UP000007431"/>
    </source>
</evidence>
<keyword evidence="7" id="KW-1185">Reference proteome</keyword>
<feature type="region of interest" description="Disordered" evidence="4">
    <location>
        <begin position="154"/>
        <end position="213"/>
    </location>
</feature>
<feature type="compositionally biased region" description="Polar residues" evidence="4">
    <location>
        <begin position="52"/>
        <end position="64"/>
    </location>
</feature>
<dbReference type="KEGG" id="scm:SCHCO_01211684"/>
<dbReference type="GO" id="GO:0000978">
    <property type="term" value="F:RNA polymerase II cis-regulatory region sequence-specific DNA binding"/>
    <property type="evidence" value="ECO:0007669"/>
    <property type="project" value="TreeGrafter"/>
</dbReference>
<keyword evidence="2 3" id="KW-0539">Nucleus</keyword>
<sequence length="399" mass="44801">MTSPEFAFATNLTPNNYEDEHTAVDMGEQQPPIALPSLPIRFLDSASQQVLTADGTQVVPQPSAYQREPRRKRKSDDPGHIPRPPNAFILFRIDFVKRGRLPGNLETHASLSKMASEKWRALTPPERAYWDAQAEIERRAHRLKYPQFDTKQYANKAKAEKRKPAPPPKPRHISVPHRDLPPDLPPQPRARPGAQLAATAQQSMPNSQPHPEQWQQEGVFMTNNWQDAVLQKQLVEVQCGKHQRRYPPVPPPGDLGTPMDEDGGNPFEKSDFDYYYERMINAQASLAVSVGPQMPPPPLPLPPPMDVDMDVSEASTPSLESDHPQEWAKQEEPTTVHLPPPPPPKPCLARTREAAFPYSYFAESKPDDDTGFEVVSPIYQRLVGAKEPSKETTPQPMAT</sequence>
<dbReference type="RefSeq" id="XP_003033449.1">
    <property type="nucleotide sequence ID" value="XM_003033403.1"/>
</dbReference>
<accession>D8Q1Q5</accession>
<dbReference type="VEuPathDB" id="FungiDB:SCHCODRAFT_01211684"/>
<proteinExistence type="predicted"/>
<dbReference type="InterPro" id="IPR009071">
    <property type="entry name" value="HMG_box_dom"/>
</dbReference>
<dbReference type="GO" id="GO:0005634">
    <property type="term" value="C:nucleus"/>
    <property type="evidence" value="ECO:0007669"/>
    <property type="project" value="UniProtKB-UniRule"/>
</dbReference>
<dbReference type="OrthoDB" id="6247875at2759"/>
<feature type="domain" description="HMG box" evidence="5">
    <location>
        <begin position="81"/>
        <end position="149"/>
    </location>
</feature>
<evidence type="ECO:0000256" key="4">
    <source>
        <dbReference type="SAM" id="MobiDB-lite"/>
    </source>
</evidence>
<dbReference type="AlphaFoldDB" id="D8Q1Q5"/>
<dbReference type="InterPro" id="IPR051356">
    <property type="entry name" value="SOX/SOX-like_TF"/>
</dbReference>
<protein>
    <recommendedName>
        <fullName evidence="5">HMG box domain-containing protein</fullName>
    </recommendedName>
</protein>
<feature type="region of interest" description="Disordered" evidence="4">
    <location>
        <begin position="242"/>
        <end position="266"/>
    </location>
</feature>
<organism evidence="7">
    <name type="scientific">Schizophyllum commune (strain H4-8 / FGSC 9210)</name>
    <name type="common">Split gill fungus</name>
    <dbReference type="NCBI Taxonomy" id="578458"/>
    <lineage>
        <taxon>Eukaryota</taxon>
        <taxon>Fungi</taxon>
        <taxon>Dikarya</taxon>
        <taxon>Basidiomycota</taxon>
        <taxon>Agaricomycotina</taxon>
        <taxon>Agaricomycetes</taxon>
        <taxon>Agaricomycetidae</taxon>
        <taxon>Agaricales</taxon>
        <taxon>Schizophyllaceae</taxon>
        <taxon>Schizophyllum</taxon>
    </lineage>
</organism>
<keyword evidence="1 3" id="KW-0238">DNA-binding</keyword>
<dbReference type="Gene3D" id="1.10.30.10">
    <property type="entry name" value="High mobility group box domain"/>
    <property type="match status" value="1"/>
</dbReference>
<dbReference type="SUPFAM" id="SSF47095">
    <property type="entry name" value="HMG-box"/>
    <property type="match status" value="1"/>
</dbReference>
<feature type="region of interest" description="Disordered" evidence="4">
    <location>
        <begin position="310"/>
        <end position="349"/>
    </location>
</feature>
<evidence type="ECO:0000256" key="2">
    <source>
        <dbReference type="ARBA" id="ARBA00023242"/>
    </source>
</evidence>
<dbReference type="GeneID" id="9595985"/>
<feature type="region of interest" description="Disordered" evidence="4">
    <location>
        <begin position="52"/>
        <end position="84"/>
    </location>
</feature>
<feature type="DNA-binding region" description="HMG box" evidence="3">
    <location>
        <begin position="81"/>
        <end position="149"/>
    </location>
</feature>
<reference evidence="6 7" key="1">
    <citation type="journal article" date="2010" name="Nat. Biotechnol.">
        <title>Genome sequence of the model mushroom Schizophyllum commune.</title>
        <authorList>
            <person name="Ohm R.A."/>
            <person name="de Jong J.F."/>
            <person name="Lugones L.G."/>
            <person name="Aerts A."/>
            <person name="Kothe E."/>
            <person name="Stajich J.E."/>
            <person name="de Vries R.P."/>
            <person name="Record E."/>
            <person name="Levasseur A."/>
            <person name="Baker S.E."/>
            <person name="Bartholomew K.A."/>
            <person name="Coutinho P.M."/>
            <person name="Erdmann S."/>
            <person name="Fowler T.J."/>
            <person name="Gathman A.C."/>
            <person name="Lombard V."/>
            <person name="Henrissat B."/>
            <person name="Knabe N."/>
            <person name="Kuees U."/>
            <person name="Lilly W.W."/>
            <person name="Lindquist E."/>
            <person name="Lucas S."/>
            <person name="Magnuson J.K."/>
            <person name="Piumi F."/>
            <person name="Raudaskoski M."/>
            <person name="Salamov A."/>
            <person name="Schmutz J."/>
            <person name="Schwarze F.W.M.R."/>
            <person name="vanKuyk P.A."/>
            <person name="Horton J.S."/>
            <person name="Grigoriev I.V."/>
            <person name="Woesten H.A.B."/>
        </authorList>
    </citation>
    <scope>NUCLEOTIDE SEQUENCE [LARGE SCALE GENOMIC DNA]</scope>
    <source>
        <strain evidence="7">H4-8 / FGSC 9210</strain>
    </source>
</reference>
<dbReference type="HOGENOM" id="CLU_691096_0_0_1"/>
<feature type="compositionally biased region" description="Polar residues" evidence="4">
    <location>
        <begin position="198"/>
        <end position="213"/>
    </location>
</feature>
<dbReference type="EMBL" id="GL377305">
    <property type="protein sequence ID" value="EFI98546.1"/>
    <property type="molecule type" value="Genomic_DNA"/>
</dbReference>
<dbReference type="PANTHER" id="PTHR45789:SF2">
    <property type="entry name" value="FI18025P1"/>
    <property type="match status" value="1"/>
</dbReference>
<dbReference type="CDD" id="cd01389">
    <property type="entry name" value="HMG-box_ROX1-like"/>
    <property type="match status" value="1"/>
</dbReference>
<evidence type="ECO:0000259" key="5">
    <source>
        <dbReference type="PROSITE" id="PS50118"/>
    </source>
</evidence>
<evidence type="ECO:0000313" key="6">
    <source>
        <dbReference type="EMBL" id="EFI98546.1"/>
    </source>
</evidence>
<dbReference type="Pfam" id="PF00505">
    <property type="entry name" value="HMG_box"/>
    <property type="match status" value="1"/>
</dbReference>
<feature type="compositionally biased region" description="Basic and acidic residues" evidence="4">
    <location>
        <begin position="320"/>
        <end position="334"/>
    </location>
</feature>
<dbReference type="Proteomes" id="UP000007431">
    <property type="component" value="Unassembled WGS sequence"/>
</dbReference>
<dbReference type="PANTHER" id="PTHR45789">
    <property type="entry name" value="FI18025P1"/>
    <property type="match status" value="1"/>
</dbReference>
<gene>
    <name evidence="6" type="ORF">SCHCODRAFT_256949</name>
</gene>
<dbReference type="SMART" id="SM00398">
    <property type="entry name" value="HMG"/>
    <property type="match status" value="1"/>
</dbReference>
<name>D8Q1Q5_SCHCM</name>
<evidence type="ECO:0000256" key="1">
    <source>
        <dbReference type="ARBA" id="ARBA00023125"/>
    </source>
</evidence>
<dbReference type="InterPro" id="IPR036910">
    <property type="entry name" value="HMG_box_dom_sf"/>
</dbReference>